<keyword evidence="1" id="KW-0833">Ubl conjugation pathway</keyword>
<dbReference type="AlphaFoldDB" id="A0A8X7QUU8"/>
<name>A0A8X7QUU8_BRACI</name>
<dbReference type="OrthoDB" id="1708980at2759"/>
<dbReference type="InterPro" id="IPR011989">
    <property type="entry name" value="ARM-like"/>
</dbReference>
<accession>A0A8X7QUU8</accession>
<dbReference type="InterPro" id="IPR016024">
    <property type="entry name" value="ARM-type_fold"/>
</dbReference>
<evidence type="ECO:0000256" key="1">
    <source>
        <dbReference type="ARBA" id="ARBA00022786"/>
    </source>
</evidence>
<proteinExistence type="predicted"/>
<organism evidence="2 3">
    <name type="scientific">Brassica carinata</name>
    <name type="common">Ethiopian mustard</name>
    <name type="synonym">Abyssinian cabbage</name>
    <dbReference type="NCBI Taxonomy" id="52824"/>
    <lineage>
        <taxon>Eukaryota</taxon>
        <taxon>Viridiplantae</taxon>
        <taxon>Streptophyta</taxon>
        <taxon>Embryophyta</taxon>
        <taxon>Tracheophyta</taxon>
        <taxon>Spermatophyta</taxon>
        <taxon>Magnoliopsida</taxon>
        <taxon>eudicotyledons</taxon>
        <taxon>Gunneridae</taxon>
        <taxon>Pentapetalae</taxon>
        <taxon>rosids</taxon>
        <taxon>malvids</taxon>
        <taxon>Brassicales</taxon>
        <taxon>Brassicaceae</taxon>
        <taxon>Brassiceae</taxon>
        <taxon>Brassica</taxon>
    </lineage>
</organism>
<dbReference type="EMBL" id="JAAMPC010000012">
    <property type="protein sequence ID" value="KAG2273624.1"/>
    <property type="molecule type" value="Genomic_DNA"/>
</dbReference>
<evidence type="ECO:0000313" key="3">
    <source>
        <dbReference type="Proteomes" id="UP000886595"/>
    </source>
</evidence>
<sequence>MKLSSPFSAKDQAEAAGELCSQTERFNNVRAFFVAEIPDSITRLLTPLSSLGEEVDSNLELQENIVTTLLCISSIEQNRTAVAQNPLVIPQLTKSLKQGTDETRRTSALTLANSETLKALIGVVEEGDLSATKEATYVLFHLFFLSATREKAVSEGLIPALTNMIKSRRYVDMLLSVFVGLTQRGALEEIDDIGFIDDLFSILRNPSCSVTCEVALAMVARVCCLSNTGDRNR</sequence>
<comment type="caution">
    <text evidence="2">The sequence shown here is derived from an EMBL/GenBank/DDBJ whole genome shotgun (WGS) entry which is preliminary data.</text>
</comment>
<dbReference type="SUPFAM" id="SSF48371">
    <property type="entry name" value="ARM repeat"/>
    <property type="match status" value="1"/>
</dbReference>
<dbReference type="Proteomes" id="UP000886595">
    <property type="component" value="Unassembled WGS sequence"/>
</dbReference>
<dbReference type="Gene3D" id="1.25.10.10">
    <property type="entry name" value="Leucine-rich Repeat Variant"/>
    <property type="match status" value="1"/>
</dbReference>
<reference evidence="2 3" key="1">
    <citation type="submission" date="2020-02" db="EMBL/GenBank/DDBJ databases">
        <authorList>
            <person name="Ma Q."/>
            <person name="Huang Y."/>
            <person name="Song X."/>
            <person name="Pei D."/>
        </authorList>
    </citation>
    <scope>NUCLEOTIDE SEQUENCE [LARGE SCALE GENOMIC DNA]</scope>
    <source>
        <strain evidence="2">Sxm20200214</strain>
        <tissue evidence="2">Leaf</tissue>
    </source>
</reference>
<dbReference type="PANTHER" id="PTHR23315">
    <property type="entry name" value="U BOX DOMAIN-CONTAINING"/>
    <property type="match status" value="1"/>
</dbReference>
<keyword evidence="3" id="KW-1185">Reference proteome</keyword>
<dbReference type="PANTHER" id="PTHR23315:SF357">
    <property type="entry name" value="RING-TYPE E3 UBIQUITIN TRANSFERASE"/>
    <property type="match status" value="1"/>
</dbReference>
<evidence type="ECO:0000313" key="2">
    <source>
        <dbReference type="EMBL" id="KAG2273624.1"/>
    </source>
</evidence>
<protein>
    <submittedName>
        <fullName evidence="2">Uncharacterized protein</fullName>
    </submittedName>
</protein>
<gene>
    <name evidence="2" type="ORF">Bca52824_056179</name>
</gene>